<dbReference type="InterPro" id="IPR004843">
    <property type="entry name" value="Calcineurin-like_PHP"/>
</dbReference>
<dbReference type="GO" id="GO:0006303">
    <property type="term" value="P:double-strand break repair via nonhomologous end joining"/>
    <property type="evidence" value="ECO:0007669"/>
    <property type="project" value="TreeGrafter"/>
</dbReference>
<sequence length="180" mass="19396">MAEPLYTLGALDARVPPAAAATHVGGSGSSSSSSGNSSQALHHFFTGGGAANDIQGPPLFADGEGEGEGAPPEVQEGEGDENTFKILIATDTHLGYKGEDPVRGNDSFRTFEEILQIGRREKVDFMLHGGDLFDENKPSRTTLYTTYNTPFNIEQHSIPYTRAQQIIQYTTQHNTTKHAT</sequence>
<keyword evidence="4" id="KW-1185">Reference proteome</keyword>
<dbReference type="PANTHER" id="PTHR10139">
    <property type="entry name" value="DOUBLE-STRAND BREAK REPAIR PROTEIN MRE11"/>
    <property type="match status" value="1"/>
</dbReference>
<reference evidence="3" key="2">
    <citation type="submission" date="2013-10" db="EMBL/GenBank/DDBJ databases">
        <authorList>
            <person name="Aslett M."/>
        </authorList>
    </citation>
    <scope>NUCLEOTIDE SEQUENCE [LARGE SCALE GENOMIC DNA]</scope>
    <source>
        <strain evidence="3">Houghton</strain>
    </source>
</reference>
<feature type="domain" description="Calcineurin-like phosphoesterase" evidence="2">
    <location>
        <begin position="84"/>
        <end position="143"/>
    </location>
</feature>
<dbReference type="GO" id="GO:0035861">
    <property type="term" value="C:site of double-strand break"/>
    <property type="evidence" value="ECO:0007669"/>
    <property type="project" value="TreeGrafter"/>
</dbReference>
<proteinExistence type="predicted"/>
<dbReference type="Proteomes" id="UP000018201">
    <property type="component" value="Unassembled WGS sequence"/>
</dbReference>
<dbReference type="GO" id="GO:0030870">
    <property type="term" value="C:Mre11 complex"/>
    <property type="evidence" value="ECO:0007669"/>
    <property type="project" value="TreeGrafter"/>
</dbReference>
<dbReference type="OrthoDB" id="30417at2759"/>
<organism evidence="3 4">
    <name type="scientific">Eimeria praecox</name>
    <dbReference type="NCBI Taxonomy" id="51316"/>
    <lineage>
        <taxon>Eukaryota</taxon>
        <taxon>Sar</taxon>
        <taxon>Alveolata</taxon>
        <taxon>Apicomplexa</taxon>
        <taxon>Conoidasida</taxon>
        <taxon>Coccidia</taxon>
        <taxon>Eucoccidiorida</taxon>
        <taxon>Eimeriorina</taxon>
        <taxon>Eimeriidae</taxon>
        <taxon>Eimeria</taxon>
    </lineage>
</organism>
<dbReference type="GO" id="GO:0097552">
    <property type="term" value="P:mitochondrial double-strand break repair via homologous recombination"/>
    <property type="evidence" value="ECO:0007669"/>
    <property type="project" value="TreeGrafter"/>
</dbReference>
<dbReference type="EMBL" id="HG692561">
    <property type="protein sequence ID" value="CDI83182.1"/>
    <property type="molecule type" value="Genomic_DNA"/>
</dbReference>
<feature type="region of interest" description="Disordered" evidence="1">
    <location>
        <begin position="20"/>
        <end position="80"/>
    </location>
</feature>
<dbReference type="SUPFAM" id="SSF56300">
    <property type="entry name" value="Metallo-dependent phosphatases"/>
    <property type="match status" value="1"/>
</dbReference>
<name>U6GUG0_9EIME</name>
<evidence type="ECO:0000259" key="2">
    <source>
        <dbReference type="Pfam" id="PF00149"/>
    </source>
</evidence>
<dbReference type="VEuPathDB" id="ToxoDB:EPH_0011740"/>
<dbReference type="GO" id="GO:0007095">
    <property type="term" value="P:mitotic G2 DNA damage checkpoint signaling"/>
    <property type="evidence" value="ECO:0007669"/>
    <property type="project" value="TreeGrafter"/>
</dbReference>
<dbReference type="PANTHER" id="PTHR10139:SF1">
    <property type="entry name" value="DOUBLE-STRAND BREAK REPAIR PROTEIN MRE11"/>
    <property type="match status" value="1"/>
</dbReference>
<dbReference type="GO" id="GO:0042138">
    <property type="term" value="P:meiotic DNA double-strand break formation"/>
    <property type="evidence" value="ECO:0007669"/>
    <property type="project" value="TreeGrafter"/>
</dbReference>
<evidence type="ECO:0000256" key="1">
    <source>
        <dbReference type="SAM" id="MobiDB-lite"/>
    </source>
</evidence>
<dbReference type="AlphaFoldDB" id="U6GUG0"/>
<accession>U6GUG0</accession>
<evidence type="ECO:0000313" key="4">
    <source>
        <dbReference type="Proteomes" id="UP000018201"/>
    </source>
</evidence>
<gene>
    <name evidence="3" type="ORF">EPH_0011740</name>
</gene>
<dbReference type="Pfam" id="PF00149">
    <property type="entry name" value="Metallophos"/>
    <property type="match status" value="1"/>
</dbReference>
<evidence type="ECO:0000313" key="3">
    <source>
        <dbReference type="EMBL" id="CDI83182.1"/>
    </source>
</evidence>
<dbReference type="GO" id="GO:0000724">
    <property type="term" value="P:double-strand break repair via homologous recombination"/>
    <property type="evidence" value="ECO:0007669"/>
    <property type="project" value="TreeGrafter"/>
</dbReference>
<dbReference type="GO" id="GO:0000014">
    <property type="term" value="F:single-stranded DNA endodeoxyribonuclease activity"/>
    <property type="evidence" value="ECO:0007669"/>
    <property type="project" value="TreeGrafter"/>
</dbReference>
<reference evidence="3" key="1">
    <citation type="submission" date="2013-10" db="EMBL/GenBank/DDBJ databases">
        <title>Genomic analysis of the causative agents of coccidiosis in chickens.</title>
        <authorList>
            <person name="Reid A.J."/>
            <person name="Blake D."/>
            <person name="Billington K."/>
            <person name="Browne H."/>
            <person name="Dunn M."/>
            <person name="Hung S."/>
            <person name="Kawahara F."/>
            <person name="Miranda-Saavedra D."/>
            <person name="Mourier T."/>
            <person name="Nagra H."/>
            <person name="Otto T.D."/>
            <person name="Rawlings N."/>
            <person name="Sanchez A."/>
            <person name="Sanders M."/>
            <person name="Subramaniam C."/>
            <person name="Tay Y."/>
            <person name="Dear P."/>
            <person name="Doerig C."/>
            <person name="Gruber A."/>
            <person name="Parkinson J."/>
            <person name="Shirley M."/>
            <person name="Wan K.L."/>
            <person name="Berriman M."/>
            <person name="Tomley F."/>
            <person name="Pain A."/>
        </authorList>
    </citation>
    <scope>NUCLEOTIDE SEQUENCE [LARGE SCALE GENOMIC DNA]</scope>
    <source>
        <strain evidence="3">Houghton</strain>
    </source>
</reference>
<feature type="compositionally biased region" description="Low complexity" evidence="1">
    <location>
        <begin position="29"/>
        <end position="38"/>
    </location>
</feature>
<protein>
    <submittedName>
        <fullName evidence="3">YALI0B14553p, related</fullName>
    </submittedName>
</protein>
<dbReference type="InterPro" id="IPR029052">
    <property type="entry name" value="Metallo-depent_PP-like"/>
</dbReference>
<dbReference type="Gene3D" id="3.60.21.10">
    <property type="match status" value="1"/>
</dbReference>
<dbReference type="GO" id="GO:0000723">
    <property type="term" value="P:telomere maintenance"/>
    <property type="evidence" value="ECO:0007669"/>
    <property type="project" value="TreeGrafter"/>
</dbReference>